<sequence length="704" mass="80026">MSNSNEVDISKFIKFCIACTKQSGSQCILSRKSYLWIVFSCKSDAQVCLAKVQIMYPESIISEPPIDLTLTSNENPYTVESCEQIVPNEAASDSGADNSNIAIVKPERAMQANKLESSSNIACTSTNIEPKVSKESVTTSVKPRKNVNFDVPGDNELKMFFRCDNYSVSHLLDCQPGKWSLLYNLFEQLYDLGAKKVIFDGNFYCAHFDSASAYQEAFEKMHLRYLEPLEFANVPKTSKNEVTKKMDRYITGIPWCLNRELDLCCLRLKIESNLHDEFIEMNKSILGMHECIFIKSVPEEIWIGFPDELICKNSKKTLIGLLANPPKTYSLMTKPSNQLLESINFHDLAGDAYDLAFLSRLLGGSDSVYRPNIIERIGLQRMEVKECNDAAFHITVTGNFNNRTGWDLVWPSQIVKIFVKLSKVIPLAATASYEEVKLIYNSWHEAHAARHFIKKLTTDEVPYFREFRGSSIVQQQQLAYSNILEYYFINDKRKVLEKIVQNKNQVNKLDLNSSTVQSTSEIDLLDGKVAQKLQYLFTISTNSGFKFTSEMISIITMHLVQMGCPVCIEFQDKIWVGVDDLDKGNKVKTRFRYLNFKILHENDEDDFDVGIVMQLATNIPTKVFEMLADKLISPTKTLAKNTYANAVPLGHFNYNYRKAVGMSNSRYCQLLNDQNPPTEAKLAAYLTLQNFGVPVTSLVNNYDQ</sequence>
<reference evidence="2" key="1">
    <citation type="submission" date="2011-08" db="EMBL/GenBank/DDBJ databases">
        <authorList>
            <person name="Rombauts S."/>
        </authorList>
    </citation>
    <scope>NUCLEOTIDE SEQUENCE</scope>
    <source>
        <strain evidence="2">London</strain>
    </source>
</reference>
<dbReference type="STRING" id="32264.T1KGK5"/>
<organism evidence="1 2">
    <name type="scientific">Tetranychus urticae</name>
    <name type="common">Two-spotted spider mite</name>
    <dbReference type="NCBI Taxonomy" id="32264"/>
    <lineage>
        <taxon>Eukaryota</taxon>
        <taxon>Metazoa</taxon>
        <taxon>Ecdysozoa</taxon>
        <taxon>Arthropoda</taxon>
        <taxon>Chelicerata</taxon>
        <taxon>Arachnida</taxon>
        <taxon>Acari</taxon>
        <taxon>Acariformes</taxon>
        <taxon>Trombidiformes</taxon>
        <taxon>Prostigmata</taxon>
        <taxon>Eleutherengona</taxon>
        <taxon>Raphignathae</taxon>
        <taxon>Tetranychoidea</taxon>
        <taxon>Tetranychidae</taxon>
        <taxon>Tetranychus</taxon>
    </lineage>
</organism>
<dbReference type="Proteomes" id="UP000015104">
    <property type="component" value="Unassembled WGS sequence"/>
</dbReference>
<name>T1KGK5_TETUR</name>
<dbReference type="EnsemblMetazoa" id="tetur11g01120.1">
    <property type="protein sequence ID" value="tetur11g01120.1"/>
    <property type="gene ID" value="tetur11g01120"/>
</dbReference>
<reference evidence="1" key="2">
    <citation type="submission" date="2015-06" db="UniProtKB">
        <authorList>
            <consortium name="EnsemblMetazoa"/>
        </authorList>
    </citation>
    <scope>IDENTIFICATION</scope>
</reference>
<dbReference type="HOGENOM" id="CLU_009071_0_0_1"/>
<dbReference type="EMBL" id="CAEY01000067">
    <property type="status" value="NOT_ANNOTATED_CDS"/>
    <property type="molecule type" value="Genomic_DNA"/>
</dbReference>
<evidence type="ECO:0000313" key="1">
    <source>
        <dbReference type="EnsemblMetazoa" id="tetur11g01120.1"/>
    </source>
</evidence>
<keyword evidence="2" id="KW-1185">Reference proteome</keyword>
<accession>T1KGK5</accession>
<dbReference type="AlphaFoldDB" id="T1KGK5"/>
<proteinExistence type="predicted"/>
<dbReference type="eggNOG" id="ENOG502RY8B">
    <property type="taxonomic scope" value="Eukaryota"/>
</dbReference>
<protein>
    <submittedName>
        <fullName evidence="1">Uncharacterized protein</fullName>
    </submittedName>
</protein>
<evidence type="ECO:0000313" key="2">
    <source>
        <dbReference type="Proteomes" id="UP000015104"/>
    </source>
</evidence>